<comment type="similarity">
    <text evidence="1">Belongs to the bacterial solute-binding protein ModA family.</text>
</comment>
<dbReference type="STRING" id="1631356.VV01_15030"/>
<evidence type="ECO:0000256" key="1">
    <source>
        <dbReference type="ARBA" id="ARBA00009175"/>
    </source>
</evidence>
<accession>A0A0L6CPR4</accession>
<dbReference type="PANTHER" id="PTHR30632">
    <property type="entry name" value="MOLYBDATE-BINDING PERIPLASMIC PROTEIN"/>
    <property type="match status" value="1"/>
</dbReference>
<reference evidence="6" key="1">
    <citation type="submission" date="2015-03" db="EMBL/GenBank/DDBJ databases">
        <title>Luteipulveratus halotolerans sp. nov., a novel actinobacterium (Dermacoccaceae) from Sarawak, Malaysia.</title>
        <authorList>
            <person name="Juboi H."/>
            <person name="Basik A."/>
            <person name="Shamsul S.S."/>
            <person name="Arnold P."/>
            <person name="Schmitt E.K."/>
            <person name="Sanglier J.-J."/>
            <person name="Yeo T."/>
        </authorList>
    </citation>
    <scope>NUCLEOTIDE SEQUENCE [LARGE SCALE GENOMIC DNA]</scope>
    <source>
        <strain evidence="6">C296001</strain>
    </source>
</reference>
<comment type="caution">
    <text evidence="5">The sequence shown here is derived from an EMBL/GenBank/DDBJ whole genome shotgun (WGS) entry which is preliminary data.</text>
</comment>
<name>A0A0L6CPR4_9MICO</name>
<sequence length="237" mass="24521">MAGGLAGCGGDDQPARSKVVTVLAAASLTEAFGDLKKQVEQAHPDVEVRVSFAASSTIVQQVNNHADADIVALADEKAGTTLKADVLKGARPHLFATNQMIIATPADNPGKVTGLATLTSGDVDTVLCAPQVPCGRAAKKVLDKSHVTPHVVSYEQDVKATLAKVRLGEADAAIVYVTDVASAGKAVRGVPIKTDQNVTTRLPVYSLNNDEASKAFLDALNSPAGRKVLSDRGFGTP</sequence>
<keyword evidence="4" id="KW-0500">Molybdenum</keyword>
<dbReference type="NCBIfam" id="TIGR01256">
    <property type="entry name" value="modA"/>
    <property type="match status" value="1"/>
</dbReference>
<dbReference type="PATRIC" id="fig|1631356.3.peg.2973"/>
<keyword evidence="3" id="KW-0732">Signal</keyword>
<protein>
    <recommendedName>
        <fullName evidence="7">Molybdate-binding protein</fullName>
    </recommendedName>
</protein>
<dbReference type="InterPro" id="IPR005950">
    <property type="entry name" value="ModA"/>
</dbReference>
<evidence type="ECO:0008006" key="7">
    <source>
        <dbReference type="Google" id="ProtNLM"/>
    </source>
</evidence>
<dbReference type="GO" id="GO:0015689">
    <property type="term" value="P:molybdate ion transport"/>
    <property type="evidence" value="ECO:0007669"/>
    <property type="project" value="InterPro"/>
</dbReference>
<dbReference type="Pfam" id="PF13531">
    <property type="entry name" value="SBP_bac_11"/>
    <property type="match status" value="1"/>
</dbReference>
<feature type="binding site" evidence="4">
    <location>
        <position position="27"/>
    </location>
    <ligand>
        <name>molybdate</name>
        <dbReference type="ChEBI" id="CHEBI:36264"/>
    </ligand>
</feature>
<dbReference type="PIRSF" id="PIRSF004846">
    <property type="entry name" value="ModA"/>
    <property type="match status" value="1"/>
</dbReference>
<dbReference type="EMBL" id="LAIR01000002">
    <property type="protein sequence ID" value="KNX39508.1"/>
    <property type="molecule type" value="Genomic_DNA"/>
</dbReference>
<feature type="binding site" evidence="4">
    <location>
        <position position="55"/>
    </location>
    <ligand>
        <name>molybdate</name>
        <dbReference type="ChEBI" id="CHEBI:36264"/>
    </ligand>
</feature>
<evidence type="ECO:0000256" key="4">
    <source>
        <dbReference type="PIRSR" id="PIRSR004846-1"/>
    </source>
</evidence>
<keyword evidence="6" id="KW-1185">Reference proteome</keyword>
<dbReference type="PANTHER" id="PTHR30632:SF0">
    <property type="entry name" value="SULFATE-BINDING PROTEIN"/>
    <property type="match status" value="1"/>
</dbReference>
<evidence type="ECO:0000256" key="2">
    <source>
        <dbReference type="ARBA" id="ARBA00022723"/>
    </source>
</evidence>
<evidence type="ECO:0000256" key="3">
    <source>
        <dbReference type="ARBA" id="ARBA00022729"/>
    </source>
</evidence>
<dbReference type="InterPro" id="IPR050682">
    <property type="entry name" value="ModA/WtpA"/>
</dbReference>
<dbReference type="Proteomes" id="UP000037397">
    <property type="component" value="Unassembled WGS sequence"/>
</dbReference>
<proteinExistence type="inferred from homology"/>
<evidence type="ECO:0000313" key="5">
    <source>
        <dbReference type="EMBL" id="KNX39508.1"/>
    </source>
</evidence>
<dbReference type="Gene3D" id="3.40.190.10">
    <property type="entry name" value="Periplasmic binding protein-like II"/>
    <property type="match status" value="2"/>
</dbReference>
<organism evidence="5 6">
    <name type="scientific">Luteipulveratus halotolerans</name>
    <dbReference type="NCBI Taxonomy" id="1631356"/>
    <lineage>
        <taxon>Bacteria</taxon>
        <taxon>Bacillati</taxon>
        <taxon>Actinomycetota</taxon>
        <taxon>Actinomycetes</taxon>
        <taxon>Micrococcales</taxon>
        <taxon>Dermacoccaceae</taxon>
        <taxon>Luteipulveratus</taxon>
    </lineage>
</organism>
<gene>
    <name evidence="5" type="ORF">VV01_15030</name>
</gene>
<dbReference type="AlphaFoldDB" id="A0A0L6CPR4"/>
<feature type="binding site" evidence="4">
    <location>
        <position position="176"/>
    </location>
    <ligand>
        <name>molybdate</name>
        <dbReference type="ChEBI" id="CHEBI:36264"/>
    </ligand>
</feature>
<dbReference type="GO" id="GO:0046872">
    <property type="term" value="F:metal ion binding"/>
    <property type="evidence" value="ECO:0007669"/>
    <property type="project" value="UniProtKB-KW"/>
</dbReference>
<dbReference type="SUPFAM" id="SSF53850">
    <property type="entry name" value="Periplasmic binding protein-like II"/>
    <property type="match status" value="1"/>
</dbReference>
<feature type="binding site" evidence="4">
    <location>
        <position position="158"/>
    </location>
    <ligand>
        <name>molybdate</name>
        <dbReference type="ChEBI" id="CHEBI:36264"/>
    </ligand>
</feature>
<keyword evidence="2 4" id="KW-0479">Metal-binding</keyword>
<dbReference type="GO" id="GO:0030973">
    <property type="term" value="F:molybdate ion binding"/>
    <property type="evidence" value="ECO:0007669"/>
    <property type="project" value="TreeGrafter"/>
</dbReference>
<evidence type="ECO:0000313" key="6">
    <source>
        <dbReference type="Proteomes" id="UP000037397"/>
    </source>
</evidence>